<dbReference type="InterPro" id="IPR013249">
    <property type="entry name" value="RNA_pol_sigma70_r4_t2"/>
</dbReference>
<keyword evidence="4 6" id="KW-0238">DNA-binding</keyword>
<comment type="caution">
    <text evidence="9">The sequence shown here is derived from an EMBL/GenBank/DDBJ whole genome shotgun (WGS) entry which is preliminary data.</text>
</comment>
<dbReference type="Gene3D" id="1.10.10.10">
    <property type="entry name" value="Winged helix-like DNA-binding domain superfamily/Winged helix DNA-binding domain"/>
    <property type="match status" value="1"/>
</dbReference>
<dbReference type="InterPro" id="IPR036388">
    <property type="entry name" value="WH-like_DNA-bd_sf"/>
</dbReference>
<feature type="domain" description="RNA polymerase sigma factor 70 region 4 type 2" evidence="8">
    <location>
        <begin position="107"/>
        <end position="157"/>
    </location>
</feature>
<name>A0A7X3JZM0_9BACL</name>
<evidence type="ECO:0000259" key="8">
    <source>
        <dbReference type="Pfam" id="PF08281"/>
    </source>
</evidence>
<dbReference type="Gene3D" id="1.10.1740.10">
    <property type="match status" value="1"/>
</dbReference>
<evidence type="ECO:0000259" key="7">
    <source>
        <dbReference type="Pfam" id="PF04542"/>
    </source>
</evidence>
<dbReference type="PROSITE" id="PS01063">
    <property type="entry name" value="SIGMA70_ECF"/>
    <property type="match status" value="1"/>
</dbReference>
<evidence type="ECO:0000256" key="2">
    <source>
        <dbReference type="ARBA" id="ARBA00023015"/>
    </source>
</evidence>
<sequence>MNGYTLEDLMNTYGQDVWNFAFSICKNRQLADDIAQDVFLQAYRHVASFRGESSVKTWLLKITRNISYNNRKSAFVRKVMLVDFVHRAGQSQSAEDIFLEQEAANEVWLCVFRLPVKFREVIVLDAKYHLSVSEIAGVLNISEGTVKSRLHRARKKMTGLLYGEGQRK</sequence>
<dbReference type="Pfam" id="PF08281">
    <property type="entry name" value="Sigma70_r4_2"/>
    <property type="match status" value="1"/>
</dbReference>
<evidence type="ECO:0000313" key="9">
    <source>
        <dbReference type="EMBL" id="MVP00324.1"/>
    </source>
</evidence>
<dbReference type="PANTHER" id="PTHR43133">
    <property type="entry name" value="RNA POLYMERASE ECF-TYPE SIGMA FACTO"/>
    <property type="match status" value="1"/>
</dbReference>
<dbReference type="GO" id="GO:0006950">
    <property type="term" value="P:response to stress"/>
    <property type="evidence" value="ECO:0007669"/>
    <property type="project" value="UniProtKB-ARBA"/>
</dbReference>
<dbReference type="Proteomes" id="UP000490800">
    <property type="component" value="Unassembled WGS sequence"/>
</dbReference>
<dbReference type="InterPro" id="IPR013324">
    <property type="entry name" value="RNA_pol_sigma_r3/r4-like"/>
</dbReference>
<dbReference type="GO" id="GO:0006352">
    <property type="term" value="P:DNA-templated transcription initiation"/>
    <property type="evidence" value="ECO:0007669"/>
    <property type="project" value="InterPro"/>
</dbReference>
<dbReference type="InterPro" id="IPR007627">
    <property type="entry name" value="RNA_pol_sigma70_r2"/>
</dbReference>
<keyword evidence="2 6" id="KW-0805">Transcription regulation</keyword>
<dbReference type="PANTHER" id="PTHR43133:SF46">
    <property type="entry name" value="RNA POLYMERASE SIGMA-70 FACTOR ECF SUBFAMILY"/>
    <property type="match status" value="1"/>
</dbReference>
<keyword evidence="5 6" id="KW-0804">Transcription</keyword>
<proteinExistence type="inferred from homology"/>
<evidence type="ECO:0000256" key="6">
    <source>
        <dbReference type="RuleBase" id="RU000716"/>
    </source>
</evidence>
<evidence type="ECO:0000256" key="5">
    <source>
        <dbReference type="ARBA" id="ARBA00023163"/>
    </source>
</evidence>
<feature type="domain" description="RNA polymerase sigma-70 region 2" evidence="7">
    <location>
        <begin position="9"/>
        <end position="72"/>
    </location>
</feature>
<organism evidence="9 10">
    <name type="scientific">Paenibacillus lutrae</name>
    <dbReference type="NCBI Taxonomy" id="2078573"/>
    <lineage>
        <taxon>Bacteria</taxon>
        <taxon>Bacillati</taxon>
        <taxon>Bacillota</taxon>
        <taxon>Bacilli</taxon>
        <taxon>Bacillales</taxon>
        <taxon>Paenibacillaceae</taxon>
        <taxon>Paenibacillus</taxon>
    </lineage>
</organism>
<keyword evidence="3 6" id="KW-0731">Sigma factor</keyword>
<gene>
    <name evidence="9" type="ORF">EDM21_12460</name>
</gene>
<reference evidence="9 10" key="1">
    <citation type="journal article" date="2019" name="Microorganisms">
        <title>Paenibacillus lutrae sp. nov., A Chitinolytic Species Isolated from A River Otter in Castril Natural Park, Granada, Spain.</title>
        <authorList>
            <person name="Rodriguez M."/>
            <person name="Reina J.C."/>
            <person name="Bejar V."/>
            <person name="Llamas I."/>
        </authorList>
    </citation>
    <scope>NUCLEOTIDE SEQUENCE [LARGE SCALE GENOMIC DNA]</scope>
    <source>
        <strain evidence="9 10">N10</strain>
    </source>
</reference>
<dbReference type="NCBIfam" id="TIGR02937">
    <property type="entry name" value="sigma70-ECF"/>
    <property type="match status" value="1"/>
</dbReference>
<evidence type="ECO:0000256" key="3">
    <source>
        <dbReference type="ARBA" id="ARBA00023082"/>
    </source>
</evidence>
<dbReference type="CDD" id="cd06171">
    <property type="entry name" value="Sigma70_r4"/>
    <property type="match status" value="1"/>
</dbReference>
<accession>A0A7X3JZM0</accession>
<dbReference type="OrthoDB" id="9794508at2"/>
<keyword evidence="10" id="KW-1185">Reference proteome</keyword>
<dbReference type="InterPro" id="IPR013325">
    <property type="entry name" value="RNA_pol_sigma_r2"/>
</dbReference>
<dbReference type="SUPFAM" id="SSF88659">
    <property type="entry name" value="Sigma3 and sigma4 domains of RNA polymerase sigma factors"/>
    <property type="match status" value="1"/>
</dbReference>
<dbReference type="SUPFAM" id="SSF88946">
    <property type="entry name" value="Sigma2 domain of RNA polymerase sigma factors"/>
    <property type="match status" value="1"/>
</dbReference>
<evidence type="ECO:0000256" key="4">
    <source>
        <dbReference type="ARBA" id="ARBA00023125"/>
    </source>
</evidence>
<protein>
    <recommendedName>
        <fullName evidence="6">RNA polymerase sigma factor</fullName>
    </recommendedName>
</protein>
<evidence type="ECO:0000256" key="1">
    <source>
        <dbReference type="ARBA" id="ARBA00010641"/>
    </source>
</evidence>
<dbReference type="InterPro" id="IPR039425">
    <property type="entry name" value="RNA_pol_sigma-70-like"/>
</dbReference>
<comment type="similarity">
    <text evidence="1 6">Belongs to the sigma-70 factor family. ECF subfamily.</text>
</comment>
<dbReference type="InterPro" id="IPR000838">
    <property type="entry name" value="RNA_pol_sigma70_ECF_CS"/>
</dbReference>
<dbReference type="InterPro" id="IPR014284">
    <property type="entry name" value="RNA_pol_sigma-70_dom"/>
</dbReference>
<evidence type="ECO:0000313" key="10">
    <source>
        <dbReference type="Proteomes" id="UP000490800"/>
    </source>
</evidence>
<dbReference type="GO" id="GO:0016987">
    <property type="term" value="F:sigma factor activity"/>
    <property type="evidence" value="ECO:0007669"/>
    <property type="project" value="UniProtKB-KW"/>
</dbReference>
<dbReference type="GO" id="GO:0003677">
    <property type="term" value="F:DNA binding"/>
    <property type="evidence" value="ECO:0007669"/>
    <property type="project" value="UniProtKB-KW"/>
</dbReference>
<dbReference type="AlphaFoldDB" id="A0A7X3JZM0"/>
<dbReference type="EMBL" id="RHLK01000006">
    <property type="protein sequence ID" value="MVP00324.1"/>
    <property type="molecule type" value="Genomic_DNA"/>
</dbReference>
<dbReference type="Pfam" id="PF04542">
    <property type="entry name" value="Sigma70_r2"/>
    <property type="match status" value="1"/>
</dbReference>